<reference evidence="1 2" key="1">
    <citation type="journal article" date="2020" name="IScience">
        <title>Genome Sequencing of the Endangered Kingdonia uniflora (Circaeasteraceae, Ranunculales) Reveals Potential Mechanisms of Evolutionary Specialization.</title>
        <authorList>
            <person name="Sun Y."/>
            <person name="Deng T."/>
            <person name="Zhang A."/>
            <person name="Moore M.J."/>
            <person name="Landis J.B."/>
            <person name="Lin N."/>
            <person name="Zhang H."/>
            <person name="Zhang X."/>
            <person name="Huang J."/>
            <person name="Zhang X."/>
            <person name="Sun H."/>
            <person name="Wang H."/>
        </authorList>
    </citation>
    <scope>NUCLEOTIDE SEQUENCE [LARGE SCALE GENOMIC DNA]</scope>
    <source>
        <strain evidence="1">TB1705</strain>
        <tissue evidence="1">Leaf</tissue>
    </source>
</reference>
<proteinExistence type="predicted"/>
<dbReference type="SUPFAM" id="SSF56112">
    <property type="entry name" value="Protein kinase-like (PK-like)"/>
    <property type="match status" value="1"/>
</dbReference>
<dbReference type="Gene3D" id="1.10.510.10">
    <property type="entry name" value="Transferase(Phosphotransferase) domain 1"/>
    <property type="match status" value="1"/>
</dbReference>
<organism evidence="1 2">
    <name type="scientific">Kingdonia uniflora</name>
    <dbReference type="NCBI Taxonomy" id="39325"/>
    <lineage>
        <taxon>Eukaryota</taxon>
        <taxon>Viridiplantae</taxon>
        <taxon>Streptophyta</taxon>
        <taxon>Embryophyta</taxon>
        <taxon>Tracheophyta</taxon>
        <taxon>Spermatophyta</taxon>
        <taxon>Magnoliopsida</taxon>
        <taxon>Ranunculales</taxon>
        <taxon>Circaeasteraceae</taxon>
        <taxon>Kingdonia</taxon>
    </lineage>
</organism>
<evidence type="ECO:0000313" key="2">
    <source>
        <dbReference type="Proteomes" id="UP000541444"/>
    </source>
</evidence>
<comment type="caution">
    <text evidence="1">The sequence shown here is derived from an EMBL/GenBank/DDBJ whole genome shotgun (WGS) entry which is preliminary data.</text>
</comment>
<accession>A0A7J7MHC6</accession>
<dbReference type="PANTHER" id="PTHR46146:SF3">
    <property type="entry name" value="SERINE_THREONINE-PROTEIN KINASE-LIKE PROTEIN CCR3-RELATED"/>
    <property type="match status" value="1"/>
</dbReference>
<sequence length="153" mass="17178">MGPESEDEYMVTKAAGTFGYMDLEYYELNILIVKSDVYSFEVMLLELLTRNKAILKNEDEEGPPINMVEFIAEKISVGELERILDPRVGLLDTKGMEVVELLAYMALHCVNLEGRERRSMNGIVSNLERVPALCDDSHGSISSISISIGRMKN</sequence>
<dbReference type="OrthoDB" id="2013020at2759"/>
<protein>
    <submittedName>
        <fullName evidence="1">Uncharacterized protein</fullName>
    </submittedName>
</protein>
<gene>
    <name evidence="1" type="ORF">GIB67_016390</name>
</gene>
<keyword evidence="2" id="KW-1185">Reference proteome</keyword>
<dbReference type="PANTHER" id="PTHR46146">
    <property type="entry name" value="SERINE/THREONINE-PROTEIN KINASE-LIKE PROTEIN CCR4"/>
    <property type="match status" value="1"/>
</dbReference>
<dbReference type="EMBL" id="JACGCM010001511">
    <property type="protein sequence ID" value="KAF6154138.1"/>
    <property type="molecule type" value="Genomic_DNA"/>
</dbReference>
<dbReference type="InterPro" id="IPR011009">
    <property type="entry name" value="Kinase-like_dom_sf"/>
</dbReference>
<name>A0A7J7MHC6_9MAGN</name>
<evidence type="ECO:0000313" key="1">
    <source>
        <dbReference type="EMBL" id="KAF6154138.1"/>
    </source>
</evidence>
<dbReference type="Proteomes" id="UP000541444">
    <property type="component" value="Unassembled WGS sequence"/>
</dbReference>
<dbReference type="AlphaFoldDB" id="A0A7J7MHC6"/>